<sequence>MFSPLVVASLAMLTLAVGPQIDGYTRSDPGTSAISVPVKDGCSTFISHSVYEGTTLDAARCTAECDDSCDDCHFVNTWMELKDGQPTRQICALYTTSYTDADATSKSYTRPSDSTVVTVGSSACYSKTDAPSSVDSKCVVDGPRPYPPAVKSCPVKNGQGSGSSSGSSSGASGSASGSNNASSGSASGSSNNGSGSASGSSNNDSGSASGSSNNNSGSASGSSNNGSGSASGSSDGASGVSSPDAYTTEVVDQFTTYFPSPTTITYGPSQTYVVTEAGSVTITDCPCTITKPVSNGGAAPTYGSGSGNDGAPSYGGNGGSGSDGGSPPYYGGGGDDPNGEDGDPTVTDGPTATGTDSTATGTSTTATDDPNDGGDGDPTDDTSSTTTGTATGTASTTTDTASSSTASSATASSATASSATASSATASSTTVSGEPDPNTTTTATITTTDGTSSTTTSSSATSTPSDCVQAGGTCSGLLGSNGLLLSDDCCDGSSCFLTLDINARSLKGGSLLRRQTLLGTCSGGNPDDGTCNAAGDACDATGVLGLDPCCAGTTCTTLGLTLNGLAVQVDQCVADEPVTGPFNCATDESEQCCTASAANALQLLCTAPSSTDISSCVTQPAYCCPNDGVLNVLNGVVYTGFQAAPGDGGDGSDSNGANGDVTFTCANGEARCCTDADGLGLNLLCTGLEVDGTCSADQTPRCCDGDQTLGAVLALNCAAPATTTPVEGGGGNSPTTFACAANYDPTCCPATAITGGLGVGAACQDPTNSACANTLLAEPLCCPTGLLDPLLASQCFAPGSEPGVIATSFGCTGADTRQCCPVGDVSELGALCTEATTDDTATCESLLGGSSAYCCSGSVLGLGQVLSTGCDPAGIVV</sequence>
<feature type="compositionally biased region" description="Low complexity" evidence="1">
    <location>
        <begin position="439"/>
        <end position="467"/>
    </location>
</feature>
<evidence type="ECO:0000313" key="4">
    <source>
        <dbReference type="Proteomes" id="UP000215127"/>
    </source>
</evidence>
<keyword evidence="4" id="KW-1185">Reference proteome</keyword>
<evidence type="ECO:0008006" key="5">
    <source>
        <dbReference type="Google" id="ProtNLM"/>
    </source>
</evidence>
<protein>
    <recommendedName>
        <fullName evidence="5">Apple domain-containing protein</fullName>
    </recommendedName>
</protein>
<feature type="region of interest" description="Disordered" evidence="1">
    <location>
        <begin position="300"/>
        <end position="467"/>
    </location>
</feature>
<feature type="region of interest" description="Disordered" evidence="1">
    <location>
        <begin position="146"/>
        <end position="244"/>
    </location>
</feature>
<evidence type="ECO:0000313" key="3">
    <source>
        <dbReference type="EMBL" id="SMQ44978.1"/>
    </source>
</evidence>
<feature type="signal peptide" evidence="2">
    <location>
        <begin position="1"/>
        <end position="16"/>
    </location>
</feature>
<feature type="compositionally biased region" description="Low complexity" evidence="1">
    <location>
        <begin position="347"/>
        <end position="368"/>
    </location>
</feature>
<dbReference type="Proteomes" id="UP000215127">
    <property type="component" value="Chromosome 1"/>
</dbReference>
<accession>A0A1X7RC13</accession>
<feature type="chain" id="PRO_5013344613" description="Apple domain-containing protein" evidence="2">
    <location>
        <begin position="17"/>
        <end position="877"/>
    </location>
</feature>
<proteinExistence type="predicted"/>
<feature type="compositionally biased region" description="Gly residues" evidence="1">
    <location>
        <begin position="304"/>
        <end position="336"/>
    </location>
</feature>
<name>A0A1X7RC13_ZYMT9</name>
<dbReference type="AlphaFoldDB" id="A0A1X7RC13"/>
<feature type="compositionally biased region" description="Low complexity" evidence="1">
    <location>
        <begin position="162"/>
        <end position="242"/>
    </location>
</feature>
<dbReference type="EMBL" id="LT853692">
    <property type="protein sequence ID" value="SMQ44978.1"/>
    <property type="molecule type" value="Genomic_DNA"/>
</dbReference>
<organism evidence="3 4">
    <name type="scientific">Zymoseptoria tritici (strain ST99CH_3D7)</name>
    <dbReference type="NCBI Taxonomy" id="1276538"/>
    <lineage>
        <taxon>Eukaryota</taxon>
        <taxon>Fungi</taxon>
        <taxon>Dikarya</taxon>
        <taxon>Ascomycota</taxon>
        <taxon>Pezizomycotina</taxon>
        <taxon>Dothideomycetes</taxon>
        <taxon>Dothideomycetidae</taxon>
        <taxon>Mycosphaerellales</taxon>
        <taxon>Mycosphaerellaceae</taxon>
        <taxon>Zymoseptoria</taxon>
    </lineage>
</organism>
<evidence type="ECO:0000256" key="2">
    <source>
        <dbReference type="SAM" id="SignalP"/>
    </source>
</evidence>
<feature type="compositionally biased region" description="Low complexity" evidence="1">
    <location>
        <begin position="381"/>
        <end position="430"/>
    </location>
</feature>
<keyword evidence="2" id="KW-0732">Signal</keyword>
<feature type="compositionally biased region" description="Acidic residues" evidence="1">
    <location>
        <begin position="369"/>
        <end position="380"/>
    </location>
</feature>
<reference evidence="3 4" key="1">
    <citation type="submission" date="2016-06" db="EMBL/GenBank/DDBJ databases">
        <authorList>
            <person name="Kjaerup R.B."/>
            <person name="Dalgaard T.S."/>
            <person name="Juul-Madsen H.R."/>
        </authorList>
    </citation>
    <scope>NUCLEOTIDE SEQUENCE [LARGE SCALE GENOMIC DNA]</scope>
</reference>
<evidence type="ECO:0000256" key="1">
    <source>
        <dbReference type="SAM" id="MobiDB-lite"/>
    </source>
</evidence>
<gene>
    <name evidence="3" type="ORF">ZT3D7_G122</name>
</gene>
<dbReference type="STRING" id="1276538.A0A1X7RC13"/>